<dbReference type="RefSeq" id="WP_157674290.1">
    <property type="nucleotide sequence ID" value="NZ_LT629734.1"/>
</dbReference>
<feature type="signal peptide" evidence="2">
    <location>
        <begin position="1"/>
        <end position="27"/>
    </location>
</feature>
<sequence length="260" mass="26567">MRSAHGAVVRRAVGALGVAAVTSLALAGCIPPPPAIPPTGPTAVPSGPQQPLPSQGDARPGSAPSVAQYEGRVEADGTATIELRISERAAVVLGATSPDGGDLRMRLVGDQVSEADDDSIGELDVFSFQLTALDPALDPGTYTVELEEFAGDATDFELEILTGTTVVAPGETAAFAFEPGIPVVALVPLATGDERILATSDVDTRMWAFVPGADIRYDDDDSGGDLNPLIALAGEQAQDVAVVVGAYFNDEAGDALLSVE</sequence>
<protein>
    <submittedName>
        <fullName evidence="3">Uncharacterized protein</fullName>
    </submittedName>
</protein>
<evidence type="ECO:0000256" key="1">
    <source>
        <dbReference type="SAM" id="MobiDB-lite"/>
    </source>
</evidence>
<name>A0A1H1Q2I7_9MICO</name>
<evidence type="ECO:0000313" key="4">
    <source>
        <dbReference type="Proteomes" id="UP000199649"/>
    </source>
</evidence>
<dbReference type="OrthoDB" id="5114395at2"/>
<accession>A0A1H1Q2I7</accession>
<dbReference type="PROSITE" id="PS51257">
    <property type="entry name" value="PROKAR_LIPOPROTEIN"/>
    <property type="match status" value="1"/>
</dbReference>
<proteinExistence type="predicted"/>
<reference evidence="4" key="1">
    <citation type="submission" date="2016-10" db="EMBL/GenBank/DDBJ databases">
        <authorList>
            <person name="Varghese N."/>
            <person name="Submissions S."/>
        </authorList>
    </citation>
    <scope>NUCLEOTIDE SEQUENCE [LARGE SCALE GENOMIC DNA]</scope>
    <source>
        <strain evidence="4">DSM 22965</strain>
    </source>
</reference>
<feature type="compositionally biased region" description="Low complexity" evidence="1">
    <location>
        <begin position="41"/>
        <end position="56"/>
    </location>
</feature>
<organism evidence="3 4">
    <name type="scientific">Agrococcus carbonis</name>
    <dbReference type="NCBI Taxonomy" id="684552"/>
    <lineage>
        <taxon>Bacteria</taxon>
        <taxon>Bacillati</taxon>
        <taxon>Actinomycetota</taxon>
        <taxon>Actinomycetes</taxon>
        <taxon>Micrococcales</taxon>
        <taxon>Microbacteriaceae</taxon>
        <taxon>Agrococcus</taxon>
    </lineage>
</organism>
<dbReference type="Proteomes" id="UP000199649">
    <property type="component" value="Chromosome I"/>
</dbReference>
<feature type="region of interest" description="Disordered" evidence="1">
    <location>
        <begin position="37"/>
        <end position="64"/>
    </location>
</feature>
<dbReference type="EMBL" id="LT629734">
    <property type="protein sequence ID" value="SDS17645.1"/>
    <property type="molecule type" value="Genomic_DNA"/>
</dbReference>
<feature type="chain" id="PRO_5038423251" evidence="2">
    <location>
        <begin position="28"/>
        <end position="260"/>
    </location>
</feature>
<evidence type="ECO:0000313" key="3">
    <source>
        <dbReference type="EMBL" id="SDS17645.1"/>
    </source>
</evidence>
<gene>
    <name evidence="3" type="ORF">SAMN04489719_1716</name>
</gene>
<dbReference type="STRING" id="684552.SAMN04489719_1716"/>
<evidence type="ECO:0000256" key="2">
    <source>
        <dbReference type="SAM" id="SignalP"/>
    </source>
</evidence>
<keyword evidence="4" id="KW-1185">Reference proteome</keyword>
<keyword evidence="2" id="KW-0732">Signal</keyword>
<dbReference type="AlphaFoldDB" id="A0A1H1Q2I7"/>